<evidence type="ECO:0000313" key="1">
    <source>
        <dbReference type="EMBL" id="JAH23067.1"/>
    </source>
</evidence>
<proteinExistence type="predicted"/>
<reference evidence="1" key="1">
    <citation type="submission" date="2014-11" db="EMBL/GenBank/DDBJ databases">
        <authorList>
            <person name="Amaro Gonzalez C."/>
        </authorList>
    </citation>
    <scope>NUCLEOTIDE SEQUENCE</scope>
</reference>
<protein>
    <submittedName>
        <fullName evidence="1">Uncharacterized protein</fullName>
    </submittedName>
</protein>
<name>A0A0E9R2S9_ANGAN</name>
<accession>A0A0E9R2S9</accession>
<organism evidence="1">
    <name type="scientific">Anguilla anguilla</name>
    <name type="common">European freshwater eel</name>
    <name type="synonym">Muraena anguilla</name>
    <dbReference type="NCBI Taxonomy" id="7936"/>
    <lineage>
        <taxon>Eukaryota</taxon>
        <taxon>Metazoa</taxon>
        <taxon>Chordata</taxon>
        <taxon>Craniata</taxon>
        <taxon>Vertebrata</taxon>
        <taxon>Euteleostomi</taxon>
        <taxon>Actinopterygii</taxon>
        <taxon>Neopterygii</taxon>
        <taxon>Teleostei</taxon>
        <taxon>Anguilliformes</taxon>
        <taxon>Anguillidae</taxon>
        <taxon>Anguilla</taxon>
    </lineage>
</organism>
<dbReference type="AlphaFoldDB" id="A0A0E9R2S9"/>
<dbReference type="EMBL" id="GBXM01085510">
    <property type="protein sequence ID" value="JAH23067.1"/>
    <property type="molecule type" value="Transcribed_RNA"/>
</dbReference>
<reference evidence="1" key="2">
    <citation type="journal article" date="2015" name="Fish Shellfish Immunol.">
        <title>Early steps in the European eel (Anguilla anguilla)-Vibrio vulnificus interaction in the gills: Role of the RtxA13 toxin.</title>
        <authorList>
            <person name="Callol A."/>
            <person name="Pajuelo D."/>
            <person name="Ebbesson L."/>
            <person name="Teles M."/>
            <person name="MacKenzie S."/>
            <person name="Amaro C."/>
        </authorList>
    </citation>
    <scope>NUCLEOTIDE SEQUENCE</scope>
</reference>
<sequence>MLPVVAIKYLRPHCEYKIKINKKNTAWFHPLLKEIC</sequence>